<dbReference type="Pfam" id="PF12015">
    <property type="entry name" value="Bud3_N"/>
    <property type="match status" value="1"/>
</dbReference>
<feature type="compositionally biased region" description="Basic and acidic residues" evidence="1">
    <location>
        <begin position="918"/>
        <end position="928"/>
    </location>
</feature>
<reference evidence="3 4" key="1">
    <citation type="submission" date="2017-04" db="EMBL/GenBank/DDBJ databases">
        <title>Genome sequencing of [Candida] sorbophila.</title>
        <authorList>
            <person name="Ahn J.O."/>
        </authorList>
    </citation>
    <scope>NUCLEOTIDE SEQUENCE [LARGE SCALE GENOMIC DNA]</scope>
    <source>
        <strain evidence="3 4">DS02</strain>
    </source>
</reference>
<feature type="region of interest" description="Disordered" evidence="1">
    <location>
        <begin position="859"/>
        <end position="978"/>
    </location>
</feature>
<evidence type="ECO:0000313" key="4">
    <source>
        <dbReference type="Proteomes" id="UP000238350"/>
    </source>
</evidence>
<evidence type="ECO:0000313" key="3">
    <source>
        <dbReference type="EMBL" id="PRT55013.1"/>
    </source>
</evidence>
<feature type="region of interest" description="Disordered" evidence="1">
    <location>
        <begin position="1139"/>
        <end position="1174"/>
    </location>
</feature>
<feature type="region of interest" description="Disordered" evidence="1">
    <location>
        <begin position="790"/>
        <end position="830"/>
    </location>
</feature>
<keyword evidence="4" id="KW-1185">Reference proteome</keyword>
<feature type="domain" description="DH" evidence="2">
    <location>
        <begin position="239"/>
        <end position="413"/>
    </location>
</feature>
<dbReference type="InterPro" id="IPR057454">
    <property type="entry name" value="Bud3_C"/>
</dbReference>
<feature type="compositionally biased region" description="Polar residues" evidence="1">
    <location>
        <begin position="949"/>
        <end position="971"/>
    </location>
</feature>
<proteinExistence type="predicted"/>
<dbReference type="GeneID" id="36516381"/>
<dbReference type="InterPro" id="IPR021895">
    <property type="entry name" value="Bud3_N"/>
</dbReference>
<dbReference type="Proteomes" id="UP000238350">
    <property type="component" value="Unassembled WGS sequence"/>
</dbReference>
<accession>A0A2T0FJ30</accession>
<protein>
    <submittedName>
        <fullName evidence="3">Bud site selection protein 3</fullName>
    </submittedName>
</protein>
<dbReference type="SMART" id="SM00325">
    <property type="entry name" value="RhoGEF"/>
    <property type="match status" value="1"/>
</dbReference>
<name>A0A2T0FJ30_9ASCO</name>
<dbReference type="GO" id="GO:0005085">
    <property type="term" value="F:guanyl-nucleotide exchange factor activity"/>
    <property type="evidence" value="ECO:0007669"/>
    <property type="project" value="InterPro"/>
</dbReference>
<gene>
    <name evidence="3" type="ORF">B9G98_02633</name>
</gene>
<dbReference type="InterPro" id="IPR000219">
    <property type="entry name" value="DH_dom"/>
</dbReference>
<dbReference type="EMBL" id="NDIQ01000021">
    <property type="protein sequence ID" value="PRT55013.1"/>
    <property type="molecule type" value="Genomic_DNA"/>
</dbReference>
<evidence type="ECO:0000259" key="2">
    <source>
        <dbReference type="SMART" id="SM00325"/>
    </source>
</evidence>
<dbReference type="STRING" id="45607.A0A2T0FJ30"/>
<dbReference type="RefSeq" id="XP_024664958.1">
    <property type="nucleotide sequence ID" value="XM_024809190.1"/>
</dbReference>
<evidence type="ECO:0000256" key="1">
    <source>
        <dbReference type="SAM" id="MobiDB-lite"/>
    </source>
</evidence>
<dbReference type="OrthoDB" id="4066896at2759"/>
<organism evidence="3 4">
    <name type="scientific">Wickerhamiella sorbophila</name>
    <dbReference type="NCBI Taxonomy" id="45607"/>
    <lineage>
        <taxon>Eukaryota</taxon>
        <taxon>Fungi</taxon>
        <taxon>Dikarya</taxon>
        <taxon>Ascomycota</taxon>
        <taxon>Saccharomycotina</taxon>
        <taxon>Dipodascomycetes</taxon>
        <taxon>Dipodascales</taxon>
        <taxon>Trichomonascaceae</taxon>
        <taxon>Wickerhamiella</taxon>
    </lineage>
</organism>
<feature type="region of interest" description="Disordered" evidence="1">
    <location>
        <begin position="1201"/>
        <end position="1220"/>
    </location>
</feature>
<feature type="region of interest" description="Disordered" evidence="1">
    <location>
        <begin position="992"/>
        <end position="1016"/>
    </location>
</feature>
<dbReference type="Pfam" id="PF25351">
    <property type="entry name" value="PH_BUD3_C"/>
    <property type="match status" value="1"/>
</dbReference>
<feature type="compositionally biased region" description="Polar residues" evidence="1">
    <location>
        <begin position="863"/>
        <end position="875"/>
    </location>
</feature>
<comment type="caution">
    <text evidence="3">The sequence shown here is derived from an EMBL/GenBank/DDBJ whole genome shotgun (WGS) entry which is preliminary data.</text>
</comment>
<feature type="compositionally biased region" description="Polar residues" evidence="1">
    <location>
        <begin position="1139"/>
        <end position="1150"/>
    </location>
</feature>
<sequence length="1360" mass="150491">MSIIQDSNSPYATAFNLQAAGEAAYMTAEDTVLGKVLAVVYRADVSSKALSVVLIGNHGTSGYVDITLGSTSRYYGACASLAFAHQKSQVRKALAIAVLRTYSTMDRPLRRALFRRAASELKIKGELPLKYYDQTAAGALGSKFRLVYGKFPLEIGRRVIESGMILPKFIRSSVLDIVYEDTDLTIDQNNDLVYMLGDQLEQLFDPLSEYSPEPTERIYVPPADSIATLEDDPKEVQDICEELYMLQSSVRASLIDFLQNFLIPLRVRVLNHEIPGMTIGKLNTVFPPTIDEMFRINNIFYEALQQALPFGSFEVLKACGTTIPYFYRVCIRHEAATKNFARSLATTDSELKHEIDKYSPQKIEAVMQNSLHLVRLKLVLDRFMETKKWSPSEKALADEFYHVSTGTIDQFGKETQTGAPGKRVFTPSGKMLVEIASGWPAELEYGWINRRVVTIFDAVDIIEPSSARRQLHNIVIMFTDALVILEPAEPIPMTSLSGLHLPSIGDVLMHAMLNEAPLDGNLPPLKVIGWAPILDVSFLSFGPKSLVISTQPEPFACKFDEDGAKHYTKIYRLIRPDHTADKFVELLAKAKVTTKTQPFHLFKISSLPTQGEVGKNVPTDLSIYSTVHELQGYHAEVNRSPIAVFLNTQFGTSDLATNDLCGAVCINFKSDMAQIEIKVVSLMGYTSFKEVSKEQFKEYVVSEITYLATLVLSSQNPAAIQGIISTNRDVTANMIRWASQPPDKVQWHHRRSMFGSRPNLNNVLQPVSNGTNALPTLKENTRNTWTAVDSPKVDQTRSNKPRASFMPAKSSVPANIPRTPTAPDISATTSVSSTNVQNTKKLTSVISGKAQPIIIPELPLPKTVQTNDNSPNSFHTAGGSPGFGSAKAHGQPDTRGTEAPAGNSAPVLRKKANFEGTIPKDRSTRDLAQKPSLPSIAPSQDSIGYKFPRTNTDNGSSWDDFSTGLGSTEVSSTEEAEQRDVDAWFEGLEQRDADSLSTSDIGDTSSMYEGTKPTLDREDSARSIRLSAFLDRSSSVLYNRYSGAAFPALLDDDDDNASHLRNISLDSVGSTQSAISARTNGTSDTEQDDFSYLADLVQDEEVMSNSSSAGRLYPDLRELSLVRLGSYVLKNDKSLEAISQQKQEQGSSWSLPGLSEEPDFYGSDEPTPTLGSTRRVNDDEVDVEVMLGSVNQWLEDENAKEGATPVLPGGETPVLTLDRPPRLMMPENSSHTINSFRRMVMSSSLNTLQLASLTIQIDQFASNAPAEYKKELQRIKEALTDMYNQTQHYSEHYTPAKAAELRFLAPREDRLRRHLILCIHSLLSMGYPQLVSGVLEMEWIRRSKLHEGLGEDMPLSLWHT</sequence>
<feature type="compositionally biased region" description="Polar residues" evidence="1">
    <location>
        <begin position="995"/>
        <end position="1008"/>
    </location>
</feature>